<name>A0A5B9T394_ECOLX</name>
<gene>
    <name evidence="2" type="ORF">EC0096I-ColIa_00071</name>
    <name evidence="1" type="ORF">FGAF862_45750</name>
</gene>
<dbReference type="EMBL" id="MK878528">
    <property type="protein sequence ID" value="QEG96261.1"/>
    <property type="molecule type" value="Genomic_DNA"/>
</dbReference>
<geneLocation type="plasmid" evidence="1 3">
    <name>pF862-2</name>
</geneLocation>
<reference evidence="1" key="2">
    <citation type="submission" date="2023-10" db="EMBL/GenBank/DDBJ databases">
        <authorList>
            <person name="Leclercq S."/>
        </authorList>
    </citation>
    <scope>NUCLEOTIDE SEQUENCE</scope>
    <source>
        <strain evidence="1">F862</strain>
        <plasmid evidence="1">pF862-2</plasmid>
    </source>
</reference>
<accession>A0A5B9T394</accession>
<reference evidence="2" key="1">
    <citation type="submission" date="2019-05" db="EMBL/GenBank/DDBJ databases">
        <title>Bacteriocin occurrence and activity in Escherichia coli isolated from bovines and wastewater.</title>
        <authorList>
            <person name="Cameron A."/>
            <person name="Zaheer R."/>
            <person name="Barbieri R."/>
            <person name="McAllister T.A."/>
        </authorList>
    </citation>
    <scope>NUCLEOTIDE SEQUENCE</scope>
    <source>
        <strain evidence="2">0096I</strain>
    </source>
</reference>
<dbReference type="AlphaFoldDB" id="A0A5B9T394"/>
<dbReference type="Proteomes" id="UP001296028">
    <property type="component" value="Plasmid pF862-2"/>
</dbReference>
<dbReference type="EMBL" id="OY757099">
    <property type="protein sequence ID" value="CAK1258817.1"/>
    <property type="molecule type" value="Genomic_DNA"/>
</dbReference>
<evidence type="ECO:0000313" key="3">
    <source>
        <dbReference type="Proteomes" id="UP001296028"/>
    </source>
</evidence>
<proteinExistence type="predicted"/>
<evidence type="ECO:0000313" key="2">
    <source>
        <dbReference type="EMBL" id="QEG96261.1"/>
    </source>
</evidence>
<organism evidence="2">
    <name type="scientific">Escherichia coli</name>
    <dbReference type="NCBI Taxonomy" id="562"/>
    <lineage>
        <taxon>Bacteria</taxon>
        <taxon>Pseudomonadati</taxon>
        <taxon>Pseudomonadota</taxon>
        <taxon>Gammaproteobacteria</taxon>
        <taxon>Enterobacterales</taxon>
        <taxon>Enterobacteriaceae</taxon>
        <taxon>Escherichia</taxon>
    </lineage>
</organism>
<sequence length="61" mass="7291">MINLLIRVSPLKNINVYFRNTSLNEYLKHDAKNIYERLLSKSCSVEWEYLKRFFINTGPPV</sequence>
<protein>
    <submittedName>
        <fullName evidence="2">Uncharacterized protein</fullName>
    </submittedName>
</protein>
<keyword evidence="1" id="KW-0614">Plasmid</keyword>
<evidence type="ECO:0000313" key="1">
    <source>
        <dbReference type="EMBL" id="CAK1258817.1"/>
    </source>
</evidence>